<dbReference type="AlphaFoldDB" id="A0A365XVC5"/>
<evidence type="ECO:0000259" key="2">
    <source>
        <dbReference type="Pfam" id="PF04773"/>
    </source>
</evidence>
<dbReference type="Proteomes" id="UP000253410">
    <property type="component" value="Unassembled WGS sequence"/>
</dbReference>
<dbReference type="InterPro" id="IPR012373">
    <property type="entry name" value="Ferrdict_sens_TM"/>
</dbReference>
<dbReference type="PIRSF" id="PIRSF018266">
    <property type="entry name" value="FecR"/>
    <property type="match status" value="1"/>
</dbReference>
<keyword evidence="1" id="KW-0812">Transmembrane</keyword>
<keyword evidence="5" id="KW-1185">Reference proteome</keyword>
<feature type="domain" description="FecR protein" evidence="2">
    <location>
        <begin position="119"/>
        <end position="212"/>
    </location>
</feature>
<accession>A0A365XVC5</accession>
<dbReference type="OrthoDB" id="934696at2"/>
<dbReference type="PANTHER" id="PTHR30273">
    <property type="entry name" value="PERIPLASMIC SIGNAL SENSOR AND SIGMA FACTOR ACTIVATOR FECR-RELATED"/>
    <property type="match status" value="1"/>
</dbReference>
<proteinExistence type="predicted"/>
<comment type="caution">
    <text evidence="4">The sequence shown here is derived from an EMBL/GenBank/DDBJ whole genome shotgun (WGS) entry which is preliminary data.</text>
</comment>
<dbReference type="RefSeq" id="WP_113619064.1">
    <property type="nucleotide sequence ID" value="NZ_QFFJ01000002.1"/>
</dbReference>
<keyword evidence="1" id="KW-0472">Membrane</keyword>
<evidence type="ECO:0000313" key="4">
    <source>
        <dbReference type="EMBL" id="RBL90316.1"/>
    </source>
</evidence>
<dbReference type="GO" id="GO:0016989">
    <property type="term" value="F:sigma factor antagonist activity"/>
    <property type="evidence" value="ECO:0007669"/>
    <property type="project" value="TreeGrafter"/>
</dbReference>
<dbReference type="Pfam" id="PF16344">
    <property type="entry name" value="FecR_C"/>
    <property type="match status" value="1"/>
</dbReference>
<dbReference type="Gene3D" id="3.55.50.30">
    <property type="match status" value="1"/>
</dbReference>
<dbReference type="InterPro" id="IPR006860">
    <property type="entry name" value="FecR"/>
</dbReference>
<feature type="domain" description="Protein FecR C-terminal" evidence="3">
    <location>
        <begin position="270"/>
        <end position="332"/>
    </location>
</feature>
<organism evidence="4 5">
    <name type="scientific">Chitinophaga flava</name>
    <dbReference type="NCBI Taxonomy" id="2259036"/>
    <lineage>
        <taxon>Bacteria</taxon>
        <taxon>Pseudomonadati</taxon>
        <taxon>Bacteroidota</taxon>
        <taxon>Chitinophagia</taxon>
        <taxon>Chitinophagales</taxon>
        <taxon>Chitinophagaceae</taxon>
        <taxon>Chitinophaga</taxon>
    </lineage>
</organism>
<evidence type="ECO:0000256" key="1">
    <source>
        <dbReference type="SAM" id="Phobius"/>
    </source>
</evidence>
<evidence type="ECO:0000259" key="3">
    <source>
        <dbReference type="Pfam" id="PF16344"/>
    </source>
</evidence>
<dbReference type="Pfam" id="PF04773">
    <property type="entry name" value="FecR"/>
    <property type="match status" value="1"/>
</dbReference>
<protein>
    <submittedName>
        <fullName evidence="4">Uncharacterized protein</fullName>
    </submittedName>
</protein>
<evidence type="ECO:0000313" key="5">
    <source>
        <dbReference type="Proteomes" id="UP000253410"/>
    </source>
</evidence>
<dbReference type="Gene3D" id="2.60.120.1440">
    <property type="match status" value="1"/>
</dbReference>
<sequence>MPISKEQIARYLEGRCTQEEQRQITDYLYAHPEALEQVLDEQGWGEEMVLPEEQSDRMLSAIRKKTYGHNRRRILWSGIGAAAAAVTGLLVLSWHSNRQQPSPLAHTQITVQQPVYTTVQVYNGADSTIKLPDGSRITMKPAAVIRYDTAYAQYHRDLYLEGEAVFDVAKKASLPFTVHSGDVTTTALGTVFMVSAQEHAHCIKVRLMSGKVVVKTDGSSGTYLKPGQELAWEQGNRDVAVYAYAPVTKPAAPPVKLPEPTVQISNSHIEFIKCPVADVFSVLYQQYGIQINASSEDLKGCFFSGTLTGQQEADDIIHTIATLNQLTLTKDNTGYHISK</sequence>
<dbReference type="PANTHER" id="PTHR30273:SF2">
    <property type="entry name" value="PROTEIN FECR"/>
    <property type="match status" value="1"/>
</dbReference>
<reference evidence="4 5" key="1">
    <citation type="submission" date="2018-05" db="EMBL/GenBank/DDBJ databases">
        <title>Chitinophaga sp. K3CV102501T nov., isolated from isolated from a monsoon evergreen broad-leaved forest soil.</title>
        <authorList>
            <person name="Lv Y."/>
        </authorList>
    </citation>
    <scope>NUCLEOTIDE SEQUENCE [LARGE SCALE GENOMIC DNA]</scope>
    <source>
        <strain evidence="4 5">GDMCC 1.1325</strain>
    </source>
</reference>
<dbReference type="InterPro" id="IPR032508">
    <property type="entry name" value="FecR_C"/>
</dbReference>
<dbReference type="EMBL" id="QFFJ01000002">
    <property type="protein sequence ID" value="RBL90316.1"/>
    <property type="molecule type" value="Genomic_DNA"/>
</dbReference>
<keyword evidence="1" id="KW-1133">Transmembrane helix</keyword>
<feature type="transmembrane region" description="Helical" evidence="1">
    <location>
        <begin position="74"/>
        <end position="94"/>
    </location>
</feature>
<gene>
    <name evidence="4" type="ORF">DF182_28025</name>
</gene>
<name>A0A365XVC5_9BACT</name>